<evidence type="ECO:0000256" key="2">
    <source>
        <dbReference type="ARBA" id="ARBA00022980"/>
    </source>
</evidence>
<gene>
    <name evidence="4" type="primary">rps6e</name>
    <name evidence="6" type="ORF">AKJ39_02205</name>
</gene>
<evidence type="ECO:0000256" key="3">
    <source>
        <dbReference type="ARBA" id="ARBA00023274"/>
    </source>
</evidence>
<keyword evidence="3 4" id="KW-0687">Ribonucleoprotein</keyword>
<dbReference type="AlphaFoldDB" id="A0A656YWY4"/>
<dbReference type="EMBL" id="LHXT01000025">
    <property type="protein sequence ID" value="KXA98325.1"/>
    <property type="molecule type" value="Genomic_DNA"/>
</dbReference>
<dbReference type="PANTHER" id="PTHR11502">
    <property type="entry name" value="40S RIBOSOMAL PROTEIN S6"/>
    <property type="match status" value="1"/>
</dbReference>
<dbReference type="GO" id="GO:1990904">
    <property type="term" value="C:ribonucleoprotein complex"/>
    <property type="evidence" value="ECO:0007669"/>
    <property type="project" value="UniProtKB-KW"/>
</dbReference>
<dbReference type="InterPro" id="IPR020924">
    <property type="entry name" value="Ribosomal_eS6_arc"/>
</dbReference>
<dbReference type="Proteomes" id="UP000070257">
    <property type="component" value="Unassembled WGS sequence"/>
</dbReference>
<keyword evidence="2 4" id="KW-0689">Ribosomal protein</keyword>
<protein>
    <recommendedName>
        <fullName evidence="4">Small ribosomal subunit protein eS6</fullName>
    </recommendedName>
</protein>
<accession>A0A656YWY4</accession>
<dbReference type="GO" id="GO:0005840">
    <property type="term" value="C:ribosome"/>
    <property type="evidence" value="ECO:0007669"/>
    <property type="project" value="UniProtKB-KW"/>
</dbReference>
<dbReference type="Pfam" id="PF01092">
    <property type="entry name" value="Ribosomal_S6e"/>
    <property type="match status" value="1"/>
</dbReference>
<dbReference type="GO" id="GO:0003735">
    <property type="term" value="F:structural constituent of ribosome"/>
    <property type="evidence" value="ECO:0007669"/>
    <property type="project" value="InterPro"/>
</dbReference>
<dbReference type="NCBIfam" id="NF003294">
    <property type="entry name" value="PRK04290.1-3"/>
    <property type="match status" value="1"/>
</dbReference>
<evidence type="ECO:0000313" key="7">
    <source>
        <dbReference type="Proteomes" id="UP000070257"/>
    </source>
</evidence>
<reference evidence="6 7" key="1">
    <citation type="journal article" date="2016" name="Sci. Rep.">
        <title>Metabolic traits of an uncultured archaeal lineage -MSBL1- from brine pools of the Red Sea.</title>
        <authorList>
            <person name="Mwirichia R."/>
            <person name="Alam I."/>
            <person name="Rashid M."/>
            <person name="Vinu M."/>
            <person name="Ba-Alawi W."/>
            <person name="Anthony Kamau A."/>
            <person name="Kamanda Ngugi D."/>
            <person name="Goker M."/>
            <person name="Klenk H.P."/>
            <person name="Bajic V."/>
            <person name="Stingl U."/>
        </authorList>
    </citation>
    <scope>NUCLEOTIDE SEQUENCE [LARGE SCALE GENOMIC DNA]</scope>
    <source>
        <strain evidence="6">SCGC-AAA259J03</strain>
    </source>
</reference>
<dbReference type="InterPro" id="IPR018282">
    <property type="entry name" value="Ribosomal_eS6_CS"/>
</dbReference>
<dbReference type="InterPro" id="IPR001377">
    <property type="entry name" value="Ribosomal_eS6"/>
</dbReference>
<name>A0A656YWY4_9EURY</name>
<feature type="region of interest" description="Disordered" evidence="5">
    <location>
        <begin position="115"/>
        <end position="134"/>
    </location>
</feature>
<sequence>MVRIAISDSEKGKAYQLEPDETEFERLVGLEIGDSFEGEIIDLPGYELEITGGSDKEGFPMRNGVRGEGRTQPLLSGGSGYKPAEKGSRRRKTVRGEKVSKNTAQLNTVIKKHGKEPIEKILGLEPTEEETEEE</sequence>
<keyword evidence="7" id="KW-1185">Reference proteome</keyword>
<dbReference type="PROSITE" id="PS00578">
    <property type="entry name" value="RIBOSOMAL_S6E"/>
    <property type="match status" value="1"/>
</dbReference>
<evidence type="ECO:0000256" key="5">
    <source>
        <dbReference type="SAM" id="MobiDB-lite"/>
    </source>
</evidence>
<dbReference type="GO" id="GO:0006412">
    <property type="term" value="P:translation"/>
    <property type="evidence" value="ECO:0007669"/>
    <property type="project" value="UniProtKB-UniRule"/>
</dbReference>
<dbReference type="HAMAP" id="MF_00512">
    <property type="entry name" value="Ribosomal_eS6"/>
    <property type="match status" value="1"/>
</dbReference>
<comment type="similarity">
    <text evidence="1 4">Belongs to the eukaryotic ribosomal protein eS6 family.</text>
</comment>
<comment type="caution">
    <text evidence="6">The sequence shown here is derived from an EMBL/GenBank/DDBJ whole genome shotgun (WGS) entry which is preliminary data.</text>
</comment>
<proteinExistence type="inferred from homology"/>
<evidence type="ECO:0000313" key="6">
    <source>
        <dbReference type="EMBL" id="KXA98325.1"/>
    </source>
</evidence>
<evidence type="ECO:0000256" key="4">
    <source>
        <dbReference type="HAMAP-Rule" id="MF_00512"/>
    </source>
</evidence>
<evidence type="ECO:0000256" key="1">
    <source>
        <dbReference type="ARBA" id="ARBA00009312"/>
    </source>
</evidence>
<organism evidence="6 7">
    <name type="scientific">candidate division MSBL1 archaeon SCGC-AAA259J03</name>
    <dbReference type="NCBI Taxonomy" id="1698269"/>
    <lineage>
        <taxon>Archaea</taxon>
        <taxon>Methanobacteriati</taxon>
        <taxon>Methanobacteriota</taxon>
        <taxon>candidate division MSBL1</taxon>
    </lineage>
</organism>
<feature type="region of interest" description="Disordered" evidence="5">
    <location>
        <begin position="52"/>
        <end position="109"/>
    </location>
</feature>
<feature type="compositionally biased region" description="Basic and acidic residues" evidence="5">
    <location>
        <begin position="54"/>
        <end position="69"/>
    </location>
</feature>
<dbReference type="SMART" id="SM01405">
    <property type="entry name" value="Ribosomal_S6e"/>
    <property type="match status" value="1"/>
</dbReference>